<dbReference type="MEROPS" id="S12.950"/>
<dbReference type="PANTHER" id="PTHR43283:SF11">
    <property type="entry name" value="BETA-LACTAMASE-RELATED DOMAIN-CONTAINING PROTEIN"/>
    <property type="match status" value="1"/>
</dbReference>
<dbReference type="RefSeq" id="WP_012186284.1">
    <property type="nucleotide sequence ID" value="NC_009954.1"/>
</dbReference>
<organism evidence="3 4">
    <name type="scientific">Caldivirga maquilingensis (strain ATCC 700844 / DSM 13496 / JCM 10307 / IC-167)</name>
    <dbReference type="NCBI Taxonomy" id="397948"/>
    <lineage>
        <taxon>Archaea</taxon>
        <taxon>Thermoproteota</taxon>
        <taxon>Thermoprotei</taxon>
        <taxon>Thermoproteales</taxon>
        <taxon>Thermoproteaceae</taxon>
        <taxon>Caldivirga</taxon>
    </lineage>
</organism>
<dbReference type="OrthoDB" id="111095at2157"/>
<dbReference type="EMBL" id="CP000852">
    <property type="protein sequence ID" value="ABW02065.1"/>
    <property type="molecule type" value="Genomic_DNA"/>
</dbReference>
<evidence type="ECO:0000313" key="3">
    <source>
        <dbReference type="EMBL" id="ABW02065.1"/>
    </source>
</evidence>
<dbReference type="GO" id="GO:0016787">
    <property type="term" value="F:hydrolase activity"/>
    <property type="evidence" value="ECO:0007669"/>
    <property type="project" value="UniProtKB-KW"/>
</dbReference>
<dbReference type="KEGG" id="cma:Cmaq_1238"/>
<keyword evidence="4" id="KW-1185">Reference proteome</keyword>
<dbReference type="Gene3D" id="3.40.710.10">
    <property type="entry name" value="DD-peptidase/beta-lactamase superfamily"/>
    <property type="match status" value="1"/>
</dbReference>
<feature type="domain" description="Beta-lactamase-related" evidence="2">
    <location>
        <begin position="8"/>
        <end position="342"/>
    </location>
</feature>
<dbReference type="GeneID" id="5709540"/>
<dbReference type="AlphaFoldDB" id="A8ME59"/>
<dbReference type="InterPro" id="IPR001466">
    <property type="entry name" value="Beta-lactam-related"/>
</dbReference>
<evidence type="ECO:0000256" key="1">
    <source>
        <dbReference type="ARBA" id="ARBA00022801"/>
    </source>
</evidence>
<dbReference type="PANTHER" id="PTHR43283">
    <property type="entry name" value="BETA-LACTAMASE-RELATED"/>
    <property type="match status" value="1"/>
</dbReference>
<name>A8ME59_CALMQ</name>
<reference evidence="3 4" key="1">
    <citation type="submission" date="2007-10" db="EMBL/GenBank/DDBJ databases">
        <title>Complete sequence of Caldivirga maquilingensis IC-167.</title>
        <authorList>
            <consortium name="US DOE Joint Genome Institute"/>
            <person name="Copeland A."/>
            <person name="Lucas S."/>
            <person name="Lapidus A."/>
            <person name="Barry K."/>
            <person name="Glavina del Rio T."/>
            <person name="Dalin E."/>
            <person name="Tice H."/>
            <person name="Pitluck S."/>
            <person name="Saunders E."/>
            <person name="Brettin T."/>
            <person name="Bruce D."/>
            <person name="Detter J.C."/>
            <person name="Han C."/>
            <person name="Schmutz J."/>
            <person name="Larimer F."/>
            <person name="Land M."/>
            <person name="Hauser L."/>
            <person name="Kyrpides N."/>
            <person name="Ivanova N."/>
            <person name="Biddle J.F."/>
            <person name="Zhang Z."/>
            <person name="Fitz-Gibbon S.T."/>
            <person name="Lowe T.M."/>
            <person name="Saltikov C."/>
            <person name="House C.H."/>
            <person name="Richardson P."/>
        </authorList>
    </citation>
    <scope>NUCLEOTIDE SEQUENCE [LARGE SCALE GENOMIC DNA]</scope>
    <source>
        <strain evidence="4">ATCC 700844 / DSM 13496 / JCM 10307 / IC-167</strain>
    </source>
</reference>
<keyword evidence="1" id="KW-0378">Hydrolase</keyword>
<dbReference type="eggNOG" id="arCOG00771">
    <property type="taxonomic scope" value="Archaea"/>
</dbReference>
<dbReference type="STRING" id="397948.Cmaq_1238"/>
<dbReference type="Pfam" id="PF00144">
    <property type="entry name" value="Beta-lactamase"/>
    <property type="match status" value="1"/>
</dbReference>
<sequence>MECVNTVRRIMEGLVKDAYPGASLVVNANGETLINLTVGYAQLKPVERLMRGGMLFDLASLTKALSTSLIVMKLAEEGALSLSQRVSELIPDFSRTNAGASDVKDKVRVWMLLSHTSGLPAWLPLYKSASSRDELINQAVTSFLVYEPGSRVVYSDLNYIVLTALVERITGQRIDSLFQEMVAKPLNLSKALYNPLTRFSRDDVVATEYINGDALVGVVHDENARAMDGVSGHAGLFATAEDAAKIADSLLESYRNGAFLTRPSIKTMWTPWACGESCYGLGWQIYKRGVTTSGGDFLTDGKAFGHTGFTGTSLWIDVELGLTIVLFTNRVHPSRDNRRIDYARPIIHNAAVSCADKLTYH</sequence>
<gene>
    <name evidence="3" type="ordered locus">Cmaq_1238</name>
</gene>
<protein>
    <submittedName>
        <fullName evidence="3">Beta-lactamase</fullName>
    </submittedName>
</protein>
<dbReference type="InterPro" id="IPR012338">
    <property type="entry name" value="Beta-lactam/transpept-like"/>
</dbReference>
<evidence type="ECO:0000313" key="4">
    <source>
        <dbReference type="Proteomes" id="UP000001137"/>
    </source>
</evidence>
<evidence type="ECO:0000259" key="2">
    <source>
        <dbReference type="Pfam" id="PF00144"/>
    </source>
</evidence>
<dbReference type="Proteomes" id="UP000001137">
    <property type="component" value="Chromosome"/>
</dbReference>
<accession>A8ME59</accession>
<dbReference type="InterPro" id="IPR050789">
    <property type="entry name" value="Diverse_Enzym_Activities"/>
</dbReference>
<proteinExistence type="predicted"/>
<dbReference type="HOGENOM" id="CLU_020027_1_1_2"/>
<dbReference type="SUPFAM" id="SSF56601">
    <property type="entry name" value="beta-lactamase/transpeptidase-like"/>
    <property type="match status" value="1"/>
</dbReference>